<reference evidence="1 2" key="1">
    <citation type="journal article" date="2018" name="J. Microbiol.">
        <title>Aestuariibaculum marinum sp. nov., a marine bacterium isolated from seawater in South Korea.</title>
        <authorList>
            <person name="Choi J."/>
            <person name="Lee D."/>
            <person name="Jang J.H."/>
            <person name="Cha S."/>
            <person name="Seo T."/>
        </authorList>
    </citation>
    <scope>NUCLEOTIDE SEQUENCE [LARGE SCALE GENOMIC DNA]</scope>
    <source>
        <strain evidence="1 2">IP7</strain>
    </source>
</reference>
<dbReference type="PROSITE" id="PS51257">
    <property type="entry name" value="PROKAR_LIPOPROTEIN"/>
    <property type="match status" value="1"/>
</dbReference>
<proteinExistence type="predicted"/>
<protein>
    <recommendedName>
        <fullName evidence="3">DUF3887 domain-containing protein</fullName>
    </recommendedName>
</protein>
<dbReference type="EMBL" id="JACVXD010000012">
    <property type="protein sequence ID" value="MBD0825245.1"/>
    <property type="molecule type" value="Genomic_DNA"/>
</dbReference>
<comment type="caution">
    <text evidence="1">The sequence shown here is derived from an EMBL/GenBank/DDBJ whole genome shotgun (WGS) entry which is preliminary data.</text>
</comment>
<keyword evidence="2" id="KW-1185">Reference proteome</keyword>
<accession>A0A8J6PX72</accession>
<dbReference type="Gene3D" id="3.10.450.590">
    <property type="match status" value="1"/>
</dbReference>
<evidence type="ECO:0000313" key="2">
    <source>
        <dbReference type="Proteomes" id="UP000621516"/>
    </source>
</evidence>
<sequence>MKTVIQFICILLISATTSCQSKTDKKKTSEVNRIELAENLSRKLLEAQKSGSYYKLSESEATPTMINGLNEDLQKNAYSQIKSMFGDFEDLKFEALKIYPKNGTSYDIFRFKGTFEKSNEVEIRAVLDKEGKLSGFFVKPWNDKL</sequence>
<organism evidence="1 2">
    <name type="scientific">Aestuariibaculum marinum</name>
    <dbReference type="NCBI Taxonomy" id="2683592"/>
    <lineage>
        <taxon>Bacteria</taxon>
        <taxon>Pseudomonadati</taxon>
        <taxon>Bacteroidota</taxon>
        <taxon>Flavobacteriia</taxon>
        <taxon>Flavobacteriales</taxon>
        <taxon>Flavobacteriaceae</taxon>
    </lineage>
</organism>
<dbReference type="Proteomes" id="UP000621516">
    <property type="component" value="Unassembled WGS sequence"/>
</dbReference>
<name>A0A8J6PX72_9FLAO</name>
<dbReference type="RefSeq" id="WP_188224538.1">
    <property type="nucleotide sequence ID" value="NZ_JACVXD010000012.1"/>
</dbReference>
<evidence type="ECO:0000313" key="1">
    <source>
        <dbReference type="EMBL" id="MBD0825245.1"/>
    </source>
</evidence>
<dbReference type="AlphaFoldDB" id="A0A8J6PX72"/>
<gene>
    <name evidence="1" type="ORF">ICJ85_14590</name>
</gene>
<evidence type="ECO:0008006" key="3">
    <source>
        <dbReference type="Google" id="ProtNLM"/>
    </source>
</evidence>